<dbReference type="GO" id="GO:0000272">
    <property type="term" value="P:polysaccharide catabolic process"/>
    <property type="evidence" value="ECO:0007669"/>
    <property type="project" value="InterPro"/>
</dbReference>
<accession>A0A5C6F7K1</accession>
<dbReference type="EMBL" id="SJPW01000003">
    <property type="protein sequence ID" value="TWU56427.1"/>
    <property type="molecule type" value="Genomic_DNA"/>
</dbReference>
<proteinExistence type="predicted"/>
<name>A0A5C6F7K1_9BACT</name>
<dbReference type="Pfam" id="PF00404">
    <property type="entry name" value="Dockerin_1"/>
    <property type="match status" value="1"/>
</dbReference>
<evidence type="ECO:0000256" key="1">
    <source>
        <dbReference type="SAM" id="MobiDB-lite"/>
    </source>
</evidence>
<dbReference type="InterPro" id="IPR002105">
    <property type="entry name" value="Dockerin_1_rpt"/>
</dbReference>
<reference evidence="2 3" key="1">
    <citation type="submission" date="2019-02" db="EMBL/GenBank/DDBJ databases">
        <title>Deep-cultivation of Planctomycetes and their phenomic and genomic characterization uncovers novel biology.</title>
        <authorList>
            <person name="Wiegand S."/>
            <person name="Jogler M."/>
            <person name="Boedeker C."/>
            <person name="Pinto D."/>
            <person name="Vollmers J."/>
            <person name="Rivas-Marin E."/>
            <person name="Kohn T."/>
            <person name="Peeters S.H."/>
            <person name="Heuer A."/>
            <person name="Rast P."/>
            <person name="Oberbeckmann S."/>
            <person name="Bunk B."/>
            <person name="Jeske O."/>
            <person name="Meyerdierks A."/>
            <person name="Storesund J.E."/>
            <person name="Kallscheuer N."/>
            <person name="Luecker S."/>
            <person name="Lage O.M."/>
            <person name="Pohl T."/>
            <person name="Merkel B.J."/>
            <person name="Hornburger P."/>
            <person name="Mueller R.-W."/>
            <person name="Bruemmer F."/>
            <person name="Labrenz M."/>
            <person name="Spormann A.M."/>
            <person name="Op Den Camp H."/>
            <person name="Overmann J."/>
            <person name="Amann R."/>
            <person name="Jetten M.S.M."/>
            <person name="Mascher T."/>
            <person name="Medema M.H."/>
            <person name="Devos D.P."/>
            <person name="Kaster A.-K."/>
            <person name="Ovreas L."/>
            <person name="Rohde M."/>
            <person name="Galperin M.Y."/>
            <person name="Jogler C."/>
        </authorList>
    </citation>
    <scope>NUCLEOTIDE SEQUENCE [LARGE SCALE GENOMIC DNA]</scope>
    <source>
        <strain evidence="2 3">Poly51</strain>
    </source>
</reference>
<gene>
    <name evidence="2" type="ORF">Poly51_23370</name>
</gene>
<dbReference type="Proteomes" id="UP000318288">
    <property type="component" value="Unassembled WGS sequence"/>
</dbReference>
<sequence>MNGSNRVVITWANRAIMNQWLQVTVLASGNAGLTTDDVFYLGNQVGEVTGGALGSRLRVTSTDTLVIRGNQLTAPGSAGIENPHDLNRDGRVTSTDTLIVRGNQVIQGLLMMTAPQPLAPPQQGDALTATNPVQQNPVEQVIASTIPVSPVETEVVETENTAPTRREYRQAVSTGYRLPTTANATDCPASGGFATSDGNPTRRNRPLSRFPT</sequence>
<evidence type="ECO:0000313" key="2">
    <source>
        <dbReference type="EMBL" id="TWU56427.1"/>
    </source>
</evidence>
<feature type="region of interest" description="Disordered" evidence="1">
    <location>
        <begin position="177"/>
        <end position="212"/>
    </location>
</feature>
<keyword evidence="3" id="KW-1185">Reference proteome</keyword>
<organism evidence="2 3">
    <name type="scientific">Rubripirellula tenax</name>
    <dbReference type="NCBI Taxonomy" id="2528015"/>
    <lineage>
        <taxon>Bacteria</taxon>
        <taxon>Pseudomonadati</taxon>
        <taxon>Planctomycetota</taxon>
        <taxon>Planctomycetia</taxon>
        <taxon>Pirellulales</taxon>
        <taxon>Pirellulaceae</taxon>
        <taxon>Rubripirellula</taxon>
    </lineage>
</organism>
<comment type="caution">
    <text evidence="2">The sequence shown here is derived from an EMBL/GenBank/DDBJ whole genome shotgun (WGS) entry which is preliminary data.</text>
</comment>
<evidence type="ECO:0000313" key="3">
    <source>
        <dbReference type="Proteomes" id="UP000318288"/>
    </source>
</evidence>
<dbReference type="GO" id="GO:0004553">
    <property type="term" value="F:hydrolase activity, hydrolyzing O-glycosyl compounds"/>
    <property type="evidence" value="ECO:0007669"/>
    <property type="project" value="InterPro"/>
</dbReference>
<dbReference type="AlphaFoldDB" id="A0A5C6F7K1"/>
<protein>
    <recommendedName>
        <fullName evidence="4">Dockerin type I repeat protein</fullName>
    </recommendedName>
</protein>
<evidence type="ECO:0008006" key="4">
    <source>
        <dbReference type="Google" id="ProtNLM"/>
    </source>
</evidence>